<evidence type="ECO:0000259" key="7">
    <source>
        <dbReference type="Pfam" id="PF01029"/>
    </source>
</evidence>
<dbReference type="GO" id="GO:0031564">
    <property type="term" value="P:transcription antitermination"/>
    <property type="evidence" value="ECO:0007669"/>
    <property type="project" value="UniProtKB-KW"/>
</dbReference>
<evidence type="ECO:0000256" key="3">
    <source>
        <dbReference type="ARBA" id="ARBA00022884"/>
    </source>
</evidence>
<evidence type="ECO:0000256" key="6">
    <source>
        <dbReference type="HAMAP-Rule" id="MF_00073"/>
    </source>
</evidence>
<dbReference type="EMBL" id="QWLB01000006">
    <property type="protein sequence ID" value="RIH93423.1"/>
    <property type="molecule type" value="Genomic_DNA"/>
</dbReference>
<evidence type="ECO:0000256" key="5">
    <source>
        <dbReference type="ARBA" id="ARBA00023163"/>
    </source>
</evidence>
<dbReference type="NCBIfam" id="TIGR01951">
    <property type="entry name" value="nusB"/>
    <property type="match status" value="1"/>
</dbReference>
<dbReference type="InterPro" id="IPR035926">
    <property type="entry name" value="NusB-like_sf"/>
</dbReference>
<dbReference type="PANTHER" id="PTHR11078:SF3">
    <property type="entry name" value="ANTITERMINATION NUSB DOMAIN-CONTAINING PROTEIN"/>
    <property type="match status" value="1"/>
</dbReference>
<dbReference type="SUPFAM" id="SSF48013">
    <property type="entry name" value="NusB-like"/>
    <property type="match status" value="1"/>
</dbReference>
<dbReference type="Gene3D" id="1.10.940.10">
    <property type="entry name" value="NusB-like"/>
    <property type="match status" value="1"/>
</dbReference>
<keyword evidence="3 6" id="KW-0694">RNA-binding</keyword>
<evidence type="ECO:0000313" key="9">
    <source>
        <dbReference type="Proteomes" id="UP000266178"/>
    </source>
</evidence>
<dbReference type="PANTHER" id="PTHR11078">
    <property type="entry name" value="N UTILIZATION SUBSTANCE PROTEIN B-RELATED"/>
    <property type="match status" value="1"/>
</dbReference>
<keyword evidence="5 6" id="KW-0804">Transcription</keyword>
<gene>
    <name evidence="6 8" type="primary">nusB</name>
    <name evidence="8" type="ORF">Mgrana_00679</name>
</gene>
<dbReference type="OrthoDB" id="9811381at2"/>
<dbReference type="InterPro" id="IPR011605">
    <property type="entry name" value="NusB_fam"/>
</dbReference>
<dbReference type="InterPro" id="IPR006027">
    <property type="entry name" value="NusB_RsmB_TIM44"/>
</dbReference>
<proteinExistence type="inferred from homology"/>
<comment type="similarity">
    <text evidence="1 6">Belongs to the NusB family.</text>
</comment>
<dbReference type="GO" id="GO:0005829">
    <property type="term" value="C:cytosol"/>
    <property type="evidence" value="ECO:0007669"/>
    <property type="project" value="TreeGrafter"/>
</dbReference>
<accession>A0A399FBA6</accession>
<dbReference type="Proteomes" id="UP000266178">
    <property type="component" value="Unassembled WGS sequence"/>
</dbReference>
<dbReference type="Pfam" id="PF01029">
    <property type="entry name" value="NusB"/>
    <property type="match status" value="1"/>
</dbReference>
<comment type="function">
    <text evidence="6">Involved in transcription antitermination. Required for transcription of ribosomal RNA (rRNA) genes. Binds specifically to the boxA antiterminator sequence of the ribosomal RNA (rrn) operons.</text>
</comment>
<protein>
    <recommendedName>
        <fullName evidence="6">Transcription antitermination protein NusB</fullName>
    </recommendedName>
    <alternativeName>
        <fullName evidence="6">Antitermination factor NusB</fullName>
    </alternativeName>
</protein>
<comment type="caution">
    <text evidence="8">The sequence shown here is derived from an EMBL/GenBank/DDBJ whole genome shotgun (WGS) entry which is preliminary data.</text>
</comment>
<evidence type="ECO:0000256" key="1">
    <source>
        <dbReference type="ARBA" id="ARBA00005952"/>
    </source>
</evidence>
<dbReference type="AlphaFoldDB" id="A0A399FBA6"/>
<evidence type="ECO:0000256" key="4">
    <source>
        <dbReference type="ARBA" id="ARBA00023015"/>
    </source>
</evidence>
<sequence length="157" mass="17230">MRRKARELAFKVLFESAVGGAPFESAWEHATQDLEPEEVSEDALDPQGLSFAHTLVEGFQAHQAEVDKALETTIEGWSFGQMAKTDLAVLRLAAYEMLFEPTPAPPLIEVAVKIAKRYGGEDSGRFVNGVLARLLRRIESGELPSAPKSHKPEAEAQ</sequence>
<keyword evidence="4 6" id="KW-0805">Transcription regulation</keyword>
<reference evidence="8 9" key="1">
    <citation type="submission" date="2018-08" db="EMBL/GenBank/DDBJ databases">
        <title>Meiothermus granaticius genome AF-68 sequencing project.</title>
        <authorList>
            <person name="Da Costa M.S."/>
            <person name="Albuquerque L."/>
            <person name="Raposo P."/>
            <person name="Froufe H.J.C."/>
            <person name="Barroso C.S."/>
            <person name="Egas C."/>
        </authorList>
    </citation>
    <scope>NUCLEOTIDE SEQUENCE [LARGE SCALE GENOMIC DNA]</scope>
    <source>
        <strain evidence="8 9">AF-68</strain>
    </source>
</reference>
<dbReference type="HAMAP" id="MF_00073">
    <property type="entry name" value="NusB"/>
    <property type="match status" value="1"/>
</dbReference>
<evidence type="ECO:0000256" key="2">
    <source>
        <dbReference type="ARBA" id="ARBA00022814"/>
    </source>
</evidence>
<dbReference type="RefSeq" id="WP_119356199.1">
    <property type="nucleotide sequence ID" value="NZ_BJXM01000013.1"/>
</dbReference>
<dbReference type="GO" id="GO:0003723">
    <property type="term" value="F:RNA binding"/>
    <property type="evidence" value="ECO:0007669"/>
    <property type="project" value="UniProtKB-UniRule"/>
</dbReference>
<keyword evidence="9" id="KW-1185">Reference proteome</keyword>
<feature type="domain" description="NusB/RsmB/TIM44" evidence="7">
    <location>
        <begin position="3"/>
        <end position="136"/>
    </location>
</feature>
<evidence type="ECO:0000313" key="8">
    <source>
        <dbReference type="EMBL" id="RIH93423.1"/>
    </source>
</evidence>
<dbReference type="GO" id="GO:0006353">
    <property type="term" value="P:DNA-templated transcription termination"/>
    <property type="evidence" value="ECO:0007669"/>
    <property type="project" value="UniProtKB-UniRule"/>
</dbReference>
<keyword evidence="2 6" id="KW-0889">Transcription antitermination</keyword>
<organism evidence="8 9">
    <name type="scientific">Meiothermus granaticius NBRC 107808</name>
    <dbReference type="NCBI Taxonomy" id="1227551"/>
    <lineage>
        <taxon>Bacteria</taxon>
        <taxon>Thermotogati</taxon>
        <taxon>Deinococcota</taxon>
        <taxon>Deinococci</taxon>
        <taxon>Thermales</taxon>
        <taxon>Thermaceae</taxon>
        <taxon>Meiothermus</taxon>
    </lineage>
</organism>
<name>A0A399FBA6_9DEIN</name>